<dbReference type="InterPro" id="IPR016494">
    <property type="entry name" value="5_3_exoribonuclease_1"/>
</dbReference>
<reference evidence="20 21" key="1">
    <citation type="submission" date="2015-04" db="EMBL/GenBank/DDBJ databases">
        <authorList>
            <person name="Syromyatnikov M.Y."/>
            <person name="Popov V.N."/>
        </authorList>
    </citation>
    <scope>NUCLEOTIDE SEQUENCE [LARGE SCALE GENOMIC DNA]</scope>
</reference>
<evidence type="ECO:0000259" key="17">
    <source>
        <dbReference type="Pfam" id="PF18129"/>
    </source>
</evidence>
<dbReference type="Pfam" id="PF03159">
    <property type="entry name" value="XRN_N"/>
    <property type="match status" value="1"/>
</dbReference>
<dbReference type="GO" id="GO:0004534">
    <property type="term" value="F:5'-3' RNA exonuclease activity"/>
    <property type="evidence" value="ECO:0007669"/>
    <property type="project" value="TreeGrafter"/>
</dbReference>
<keyword evidence="5" id="KW-0507">mRNA processing</keyword>
<dbReference type="Gene3D" id="3.40.50.12390">
    <property type="match status" value="2"/>
</dbReference>
<evidence type="ECO:0000259" key="15">
    <source>
        <dbReference type="Pfam" id="PF03159"/>
    </source>
</evidence>
<dbReference type="InterPro" id="IPR027073">
    <property type="entry name" value="5_3_exoribonuclease"/>
</dbReference>
<evidence type="ECO:0000259" key="19">
    <source>
        <dbReference type="Pfam" id="PF18334"/>
    </source>
</evidence>
<keyword evidence="3" id="KW-0806">Transcription termination</keyword>
<evidence type="ECO:0000256" key="1">
    <source>
        <dbReference type="ARBA" id="ARBA00004123"/>
    </source>
</evidence>
<feature type="domain" description="5'-3' exoribonuclease 1 SH3-like" evidence="17">
    <location>
        <begin position="1077"/>
        <end position="1133"/>
    </location>
</feature>
<feature type="compositionally biased region" description="Polar residues" evidence="14">
    <location>
        <begin position="1410"/>
        <end position="1433"/>
    </location>
</feature>
<keyword evidence="13" id="KW-0963">Cytoplasm</keyword>
<name>A0A1J1IF62_9DIPT</name>
<feature type="region of interest" description="Disordered" evidence="14">
    <location>
        <begin position="1386"/>
        <end position="1456"/>
    </location>
</feature>
<dbReference type="FunFam" id="3.40.50.12390:FF:000004">
    <property type="entry name" value="5'-3' exoribonuclease 1"/>
    <property type="match status" value="1"/>
</dbReference>
<dbReference type="Pfam" id="PF17846">
    <property type="entry name" value="XRN_M"/>
    <property type="match status" value="1"/>
</dbReference>
<dbReference type="Gene3D" id="1.25.40.1050">
    <property type="match status" value="1"/>
</dbReference>
<dbReference type="CDD" id="cd18673">
    <property type="entry name" value="PIN_XRN1-2-like"/>
    <property type="match status" value="1"/>
</dbReference>
<evidence type="ECO:0000256" key="9">
    <source>
        <dbReference type="ARBA" id="ARBA00023015"/>
    </source>
</evidence>
<feature type="compositionally biased region" description="Basic and acidic residues" evidence="14">
    <location>
        <begin position="104"/>
        <end position="119"/>
    </location>
</feature>
<feature type="compositionally biased region" description="Acidic residues" evidence="14">
    <location>
        <begin position="393"/>
        <end position="411"/>
    </location>
</feature>
<feature type="region of interest" description="Disordered" evidence="14">
    <location>
        <begin position="97"/>
        <end position="122"/>
    </location>
</feature>
<sequence length="1456" mass="168733">MGVPKFFRYISERYPCLSELVREDQVPEFDNLYLDMNGIIHNCSHPNDGDVHFRITEEQIFKDIFFYLETLFNMMKPQKVFFLAVDGVAPRAKMNQQRGRRFRSAKEAEVQEEKARQKGEVLPSEARFDSNCITPGTPFMCRLNTALRYFIQHKISTSKAWRHCKVILSGHETPGEGEHKIMEYIRYLKTQKDYNPNTRHCLYGLDADLIMLGLCTHERHFSLLREEVKFGKKNKKAVSVSQQRFFLLHLSLMREYLEQEFIALKDNMNFPFDIENIIDDWVLMGFLVGNDFIPNIPNLHINSNALPMLYEAYIKTMRSLDGYINNGGYLNLARLQQFIENLEQFDRDHFLNQYENLNVLESKHQSAFNNRNDDTFGGNEELLKMMKDTEFEFDSSPDENEDEDEDENSDETFEKEFHQHRRDYYVNKMKYADMTAEVLAEQAECYIRALQWTLSYYYHGVQSWSWYYPHHYAPYISDLKNFKDLNIKFEMSQPFLPFQQLMSVLPAASRAHVPECYKKLMTNPDSELIDFYPTEFETDLNGKKQDWEAVVLIPFIDEKRLLKTLEKHENELSPPEKARNVHGPMYVYTYSNTSRGTLDAPLSFPSIGNLMCDEKKVYREEIQVMKEKLVLGPSKGALTDVFFTGFPTFKHLSYKSVLKRQNVQVFDQPSRCDNMMIVVKNDNCVESNFDAVSDSHADLADKIVHVGWPHLFEARVVKVCNESKTIQNGELIDTDKARFKSDVQAIKDHHIKRMGIDVGEIHQIVYVVQVSGEEYRMDQKTKTFKLLKTFERNEIPFPIQCVVKDVKAYRKKFKEEVPLFEAYKNGTEVFMVTNPFYGSFGEVTDVNCYEKSGRIKVMLTVPQEPDFEKVHKIHQTTQNSYMEAYEVASVLGINDNVFNRLTGTVLVVPGSRRQISNDATSKLNIGLQFKFPKTNEAVAGYTMKTRIWLYSNKILNIMQEYYCKYPMVFERMSRSTGNKNDLFFESDFFDTALEDNDNNNTLQSLLKWLAELPHQKAERRDAGSESIEKEVIEAIKDAVCKANDLPMKKITMQVKPHLLYAPSLTKSTVKAPDTSAEYQLFDRVTIAKESEKFSVGMKGTVIGISRVKDTNPVRRECVNKEVTYCEILFDNNQIERISTSNLINVSYGEYLNGNNKPNVKAAPEKSSKHVQNVPTTSKFQYSDMVKNAEKAPKDKPKEINDFWSAFKKVSVDDGEKKKQEVNGETNKVGLPEIVAPSTLPLPPLKWLENTQKERLNKLTNQQPPFPQPPLPFHHNNVQNSDFNFPPGPSLPFFRSNLIHQVPMRPLQQQNFQQPRNFNNNFNNVHRFRPEMNQQQQRPIQYQNPQGQFQRPQNSFQHQHQNQHQQQQKPGAGNAFIPLQAFRKATKGKNIVQTQTKPTQSITAKKEANANIETTPSQSNVKTESMPSTSQAENTVKAAKQPPRDNRKSRLAISFGK</sequence>
<feature type="domain" description="Xrn1 N-terminal" evidence="15">
    <location>
        <begin position="1"/>
        <end position="227"/>
    </location>
</feature>
<evidence type="ECO:0000256" key="14">
    <source>
        <dbReference type="SAM" id="MobiDB-lite"/>
    </source>
</evidence>
<evidence type="ECO:0000256" key="7">
    <source>
        <dbReference type="ARBA" id="ARBA00022801"/>
    </source>
</evidence>
<evidence type="ECO:0000259" key="16">
    <source>
        <dbReference type="Pfam" id="PF17846"/>
    </source>
</evidence>
<feature type="compositionally biased region" description="Polar residues" evidence="14">
    <location>
        <begin position="1390"/>
        <end position="1402"/>
    </location>
</feature>
<keyword evidence="6 13" id="KW-0540">Nuclease</keyword>
<feature type="domain" description="Exoribonuclease Xrn1 D2/D3" evidence="19">
    <location>
        <begin position="818"/>
        <end position="1048"/>
    </location>
</feature>
<evidence type="ECO:0000256" key="8">
    <source>
        <dbReference type="ARBA" id="ARBA00022839"/>
    </source>
</evidence>
<keyword evidence="13" id="KW-0694">RNA-binding</keyword>
<feature type="domain" description="5'-3' exoribonuclease 1 D1" evidence="18">
    <location>
        <begin position="643"/>
        <end position="815"/>
    </location>
</feature>
<proteinExistence type="inferred from homology"/>
<evidence type="ECO:0000256" key="11">
    <source>
        <dbReference type="ARBA" id="ARBA00023242"/>
    </source>
</evidence>
<dbReference type="PIRSF" id="PIRSF006743">
    <property type="entry name" value="Exonuclease_Xnr1"/>
    <property type="match status" value="1"/>
</dbReference>
<evidence type="ECO:0000256" key="6">
    <source>
        <dbReference type="ARBA" id="ARBA00022722"/>
    </source>
</evidence>
<dbReference type="FunFam" id="3.40.50.12390:FF:000005">
    <property type="entry name" value="5'-3' exoribonuclease 2"/>
    <property type="match status" value="1"/>
</dbReference>
<dbReference type="Pfam" id="PF18332">
    <property type="entry name" value="XRN1_D1"/>
    <property type="match status" value="1"/>
</dbReference>
<evidence type="ECO:0000256" key="2">
    <source>
        <dbReference type="ARBA" id="ARBA00006994"/>
    </source>
</evidence>
<dbReference type="GO" id="GO:0006364">
    <property type="term" value="P:rRNA processing"/>
    <property type="evidence" value="ECO:0007669"/>
    <property type="project" value="UniProtKB-KW"/>
</dbReference>
<organism evidence="20 21">
    <name type="scientific">Clunio marinus</name>
    <dbReference type="NCBI Taxonomy" id="568069"/>
    <lineage>
        <taxon>Eukaryota</taxon>
        <taxon>Metazoa</taxon>
        <taxon>Ecdysozoa</taxon>
        <taxon>Arthropoda</taxon>
        <taxon>Hexapoda</taxon>
        <taxon>Insecta</taxon>
        <taxon>Pterygota</taxon>
        <taxon>Neoptera</taxon>
        <taxon>Endopterygota</taxon>
        <taxon>Diptera</taxon>
        <taxon>Nematocera</taxon>
        <taxon>Chironomoidea</taxon>
        <taxon>Chironomidae</taxon>
        <taxon>Clunio</taxon>
    </lineage>
</organism>
<keyword evidence="11" id="KW-0539">Nucleus</keyword>
<keyword evidence="9" id="KW-0805">Transcription regulation</keyword>
<dbReference type="GO" id="GO:0005634">
    <property type="term" value="C:nucleus"/>
    <property type="evidence" value="ECO:0007669"/>
    <property type="project" value="UniProtKB-SubCell"/>
</dbReference>
<dbReference type="OrthoDB" id="372487at2759"/>
<gene>
    <name evidence="20" type="ORF">CLUMA_CG011016</name>
</gene>
<evidence type="ECO:0000313" key="21">
    <source>
        <dbReference type="Proteomes" id="UP000183832"/>
    </source>
</evidence>
<feature type="domain" description="Xrn1 helical" evidence="16">
    <location>
        <begin position="272"/>
        <end position="590"/>
    </location>
</feature>
<dbReference type="InterPro" id="IPR041106">
    <property type="entry name" value="XRN1_D2_D3"/>
</dbReference>
<dbReference type="GO" id="GO:0003723">
    <property type="term" value="F:RNA binding"/>
    <property type="evidence" value="ECO:0007669"/>
    <property type="project" value="UniProtKB-KW"/>
</dbReference>
<dbReference type="GO" id="GO:0006353">
    <property type="term" value="P:DNA-templated transcription termination"/>
    <property type="evidence" value="ECO:0007669"/>
    <property type="project" value="UniProtKB-KW"/>
</dbReference>
<dbReference type="Gene3D" id="2.30.30.750">
    <property type="match status" value="1"/>
</dbReference>
<keyword evidence="10" id="KW-0804">Transcription</keyword>
<protein>
    <recommendedName>
        <fullName evidence="13">5'-3' exoribonuclease 1</fullName>
        <ecNumber evidence="13">3.1.13.-</ecNumber>
    </recommendedName>
</protein>
<evidence type="ECO:0000259" key="18">
    <source>
        <dbReference type="Pfam" id="PF18332"/>
    </source>
</evidence>
<dbReference type="GO" id="GO:0016075">
    <property type="term" value="P:rRNA catabolic process"/>
    <property type="evidence" value="ECO:0007669"/>
    <property type="project" value="TreeGrafter"/>
</dbReference>
<dbReference type="GO" id="GO:0006397">
    <property type="term" value="P:mRNA processing"/>
    <property type="evidence" value="ECO:0007669"/>
    <property type="project" value="UniProtKB-KW"/>
</dbReference>
<evidence type="ECO:0000256" key="12">
    <source>
        <dbReference type="ARBA" id="ARBA00046137"/>
    </source>
</evidence>
<evidence type="ECO:0000256" key="3">
    <source>
        <dbReference type="ARBA" id="ARBA00022472"/>
    </source>
</evidence>
<dbReference type="InterPro" id="IPR047007">
    <property type="entry name" value="XRN1_D1_sf"/>
</dbReference>
<dbReference type="InterPro" id="IPR041385">
    <property type="entry name" value="SH3_12"/>
</dbReference>
<dbReference type="InterPro" id="IPR004859">
    <property type="entry name" value="Xrn1_N"/>
</dbReference>
<evidence type="ECO:0000256" key="4">
    <source>
        <dbReference type="ARBA" id="ARBA00022552"/>
    </source>
</evidence>
<dbReference type="InterPro" id="IPR041412">
    <property type="entry name" value="Xrn1_helical"/>
</dbReference>
<keyword evidence="4" id="KW-0698">rRNA processing</keyword>
<dbReference type="EC" id="3.1.13.-" evidence="13"/>
<feature type="region of interest" description="Disordered" evidence="14">
    <location>
        <begin position="1331"/>
        <end position="1370"/>
    </location>
</feature>
<dbReference type="Pfam" id="PF18129">
    <property type="entry name" value="SH3_12"/>
    <property type="match status" value="1"/>
</dbReference>
<dbReference type="InterPro" id="IPR047008">
    <property type="entry name" value="XRN1_SH3_sf"/>
</dbReference>
<comment type="function">
    <text evidence="12">Possesses 5'-&gt;3' exoribonuclease activity. Required for the processing of nuclear mRNA and rRNA precursors. May promote the termination of transcription by RNA polymerase II. Essential for vegetative cell growth and chromosome segregation.</text>
</comment>
<keyword evidence="7 13" id="KW-0378">Hydrolase</keyword>
<comment type="subcellular location">
    <subcellularLocation>
        <location evidence="13">Cytoplasm</location>
    </subcellularLocation>
    <subcellularLocation>
        <location evidence="1">Nucleus</location>
    </subcellularLocation>
</comment>
<evidence type="ECO:0000256" key="13">
    <source>
        <dbReference type="PIRNR" id="PIRNR006743"/>
    </source>
</evidence>
<feature type="compositionally biased region" description="Low complexity" evidence="14">
    <location>
        <begin position="1333"/>
        <end position="1347"/>
    </location>
</feature>
<dbReference type="Pfam" id="PF18334">
    <property type="entry name" value="XRN1_D2_D3"/>
    <property type="match status" value="1"/>
</dbReference>
<dbReference type="InterPro" id="IPR040992">
    <property type="entry name" value="XRN1_D1"/>
</dbReference>
<keyword evidence="8 13" id="KW-0269">Exonuclease</keyword>
<dbReference type="GO" id="GO:0005737">
    <property type="term" value="C:cytoplasm"/>
    <property type="evidence" value="ECO:0007669"/>
    <property type="project" value="UniProtKB-SubCell"/>
</dbReference>
<dbReference type="Gene3D" id="2.170.260.40">
    <property type="match status" value="1"/>
</dbReference>
<dbReference type="FunFam" id="1.25.40.1050:FF:000002">
    <property type="entry name" value="5'-3' exoribonuclease"/>
    <property type="match status" value="1"/>
</dbReference>
<dbReference type="Proteomes" id="UP000183832">
    <property type="component" value="Unassembled WGS sequence"/>
</dbReference>
<dbReference type="EMBL" id="CVRI01000047">
    <property type="protein sequence ID" value="CRK97630.1"/>
    <property type="molecule type" value="Genomic_DNA"/>
</dbReference>
<keyword evidence="21" id="KW-1185">Reference proteome</keyword>
<evidence type="ECO:0000256" key="10">
    <source>
        <dbReference type="ARBA" id="ARBA00023163"/>
    </source>
</evidence>
<dbReference type="PANTHER" id="PTHR12341:SF7">
    <property type="entry name" value="5'-3' EXORIBONUCLEASE 1"/>
    <property type="match status" value="1"/>
</dbReference>
<accession>A0A1J1IF62</accession>
<evidence type="ECO:0000313" key="20">
    <source>
        <dbReference type="EMBL" id="CRK97630.1"/>
    </source>
</evidence>
<evidence type="ECO:0000256" key="5">
    <source>
        <dbReference type="ARBA" id="ARBA00022664"/>
    </source>
</evidence>
<feature type="compositionally biased region" description="Low complexity" evidence="14">
    <location>
        <begin position="1356"/>
        <end position="1367"/>
    </location>
</feature>
<feature type="region of interest" description="Disordered" evidence="14">
    <location>
        <begin position="393"/>
        <end position="415"/>
    </location>
</feature>
<comment type="similarity">
    <text evidence="2">Belongs to the 5'-3' exonuclease family. XRN2/RAT1 subfamily.</text>
</comment>
<dbReference type="STRING" id="568069.A0A1J1IF62"/>
<dbReference type="GO" id="GO:0000956">
    <property type="term" value="P:nuclear-transcribed mRNA catabolic process"/>
    <property type="evidence" value="ECO:0007669"/>
    <property type="project" value="InterPro"/>
</dbReference>
<dbReference type="PANTHER" id="PTHR12341">
    <property type="entry name" value="5'-&gt;3' EXORIBONUCLEASE"/>
    <property type="match status" value="1"/>
</dbReference>